<accession>A0A8J7SKW0</accession>
<keyword evidence="14" id="KW-1185">Reference proteome</keyword>
<evidence type="ECO:0000256" key="10">
    <source>
        <dbReference type="ARBA" id="ARBA00047409"/>
    </source>
</evidence>
<evidence type="ECO:0000256" key="5">
    <source>
        <dbReference type="ARBA" id="ARBA00039314"/>
    </source>
</evidence>
<dbReference type="SUPFAM" id="SSF53474">
    <property type="entry name" value="alpha/beta-Hydrolases"/>
    <property type="match status" value="1"/>
</dbReference>
<comment type="function">
    <text evidence="9">Acts as an acyl-protein thioesterase that hydrolyzes fatty acids from acylated residues in proteins. Regulates the mitochondrial S-depalmitoylation of the nucleophilic active site residue of peroxiredoxin-5/PRDX5, a key antioxidant protein, therefore modulating mitochondrial antioxidant ability. Also catalyzes the deglucuronidation of mycophenolic acid acyl-glucuronide, an active metabolite of the immunosuppressant drug mycophenolate.</text>
</comment>
<dbReference type="PANTHER" id="PTHR16138:SF7">
    <property type="entry name" value="PALMITOYL-PROTEIN THIOESTERASE ABHD10, MITOCHONDRIAL"/>
    <property type="match status" value="1"/>
</dbReference>
<dbReference type="Gene3D" id="3.40.50.1820">
    <property type="entry name" value="alpha/beta hydrolase"/>
    <property type="match status" value="1"/>
</dbReference>
<evidence type="ECO:0000313" key="14">
    <source>
        <dbReference type="Proteomes" id="UP000672602"/>
    </source>
</evidence>
<proteinExistence type="predicted"/>
<dbReference type="InterPro" id="IPR000073">
    <property type="entry name" value="AB_hydrolase_1"/>
</dbReference>
<comment type="catalytic activity">
    <reaction evidence="10">
        <text>S-hexadecanoyl-L-cysteinyl-[protein] + H2O = L-cysteinyl-[protein] + hexadecanoate + H(+)</text>
        <dbReference type="Rhea" id="RHEA:19233"/>
        <dbReference type="Rhea" id="RHEA-COMP:10131"/>
        <dbReference type="Rhea" id="RHEA-COMP:11032"/>
        <dbReference type="ChEBI" id="CHEBI:7896"/>
        <dbReference type="ChEBI" id="CHEBI:15377"/>
        <dbReference type="ChEBI" id="CHEBI:15378"/>
        <dbReference type="ChEBI" id="CHEBI:29950"/>
        <dbReference type="ChEBI" id="CHEBI:74151"/>
        <dbReference type="EC" id="3.1.2.22"/>
    </reaction>
    <physiologicalReaction direction="left-to-right" evidence="10">
        <dbReference type="Rhea" id="RHEA:19234"/>
    </physiologicalReaction>
</comment>
<evidence type="ECO:0000313" key="13">
    <source>
        <dbReference type="EMBL" id="MBP5858728.1"/>
    </source>
</evidence>
<feature type="domain" description="AB hydrolase-1" evidence="12">
    <location>
        <begin position="43"/>
        <end position="232"/>
    </location>
</feature>
<dbReference type="InterPro" id="IPR029058">
    <property type="entry name" value="AB_hydrolase_fold"/>
</dbReference>
<sequence>MHDQILHLATADGGKIAYRHEPGKHPGLLYLGGFHSDMEGSKASFLHARAAAAGIAFTRFDYRGHGSSSGRFDEGTIGLWASDALTVLDRVCDGPTILIGSSMGGWIAMLLARARPERARGLILIAPAPDFPRRLMLPEMPAAAVETLRREGRWDMPSAYDEAGYPITLRLIEESADHELLDGPPIPIGGPVHILQGTADETVPLSHAMRALSVLEAPSVTLEAIKGGDHRLSTAGDLARLWSRVGEVRDGSGVSG</sequence>
<evidence type="ECO:0000256" key="1">
    <source>
        <dbReference type="ARBA" id="ARBA00012423"/>
    </source>
</evidence>
<dbReference type="EC" id="3.1.1.93" evidence="4"/>
<keyword evidence="2 13" id="KW-0378">Hydrolase</keyword>
<comment type="caution">
    <text evidence="13">The sequence shown here is derived from an EMBL/GenBank/DDBJ whole genome shotgun (WGS) entry which is preliminary data.</text>
</comment>
<evidence type="ECO:0000256" key="9">
    <source>
        <dbReference type="ARBA" id="ARBA00046047"/>
    </source>
</evidence>
<reference evidence="13" key="1">
    <citation type="submission" date="2021-04" db="EMBL/GenBank/DDBJ databases">
        <authorList>
            <person name="Zhang D.-C."/>
        </authorList>
    </citation>
    <scope>NUCLEOTIDE SEQUENCE</scope>
    <source>
        <strain evidence="13">CGMCC 1.15697</strain>
    </source>
</reference>
<evidence type="ECO:0000259" key="12">
    <source>
        <dbReference type="Pfam" id="PF12697"/>
    </source>
</evidence>
<evidence type="ECO:0000256" key="2">
    <source>
        <dbReference type="ARBA" id="ARBA00022801"/>
    </source>
</evidence>
<name>A0A8J7SKW0_9PROT</name>
<evidence type="ECO:0000256" key="8">
    <source>
        <dbReference type="ARBA" id="ARBA00042704"/>
    </source>
</evidence>
<evidence type="ECO:0000256" key="6">
    <source>
        <dbReference type="ARBA" id="ARBA00041520"/>
    </source>
</evidence>
<evidence type="ECO:0000256" key="4">
    <source>
        <dbReference type="ARBA" id="ARBA00039132"/>
    </source>
</evidence>
<dbReference type="AlphaFoldDB" id="A0A8J7SKW0"/>
<comment type="catalytic activity">
    <reaction evidence="11">
        <text>mycophenolic acid O-acyl-beta-D-glucuronide + H2O = mycophenolate + D-glucuronate + H(+)</text>
        <dbReference type="Rhea" id="RHEA:34179"/>
        <dbReference type="ChEBI" id="CHEBI:15377"/>
        <dbReference type="ChEBI" id="CHEBI:15378"/>
        <dbReference type="ChEBI" id="CHEBI:58720"/>
        <dbReference type="ChEBI" id="CHEBI:62932"/>
        <dbReference type="ChEBI" id="CHEBI:66982"/>
        <dbReference type="EC" id="3.1.1.93"/>
    </reaction>
    <physiologicalReaction direction="left-to-right" evidence="11">
        <dbReference type="Rhea" id="RHEA:34180"/>
    </physiologicalReaction>
</comment>
<gene>
    <name evidence="13" type="ORF">KAJ83_17035</name>
</gene>
<dbReference type="EC" id="3.1.2.22" evidence="1"/>
<dbReference type="EMBL" id="JAGMWN010000010">
    <property type="protein sequence ID" value="MBP5858728.1"/>
    <property type="molecule type" value="Genomic_DNA"/>
</dbReference>
<evidence type="ECO:0000256" key="7">
    <source>
        <dbReference type="ARBA" id="ARBA00042645"/>
    </source>
</evidence>
<protein>
    <recommendedName>
        <fullName evidence="5">Palmitoyl-protein thioesterase ABHD10, mitochondrial</fullName>
        <ecNumber evidence="4">3.1.1.93</ecNumber>
        <ecNumber evidence="1">3.1.2.22</ecNumber>
    </recommendedName>
    <alternativeName>
        <fullName evidence="7">Acyl-protein thioesterase ABHD10</fullName>
    </alternativeName>
    <alternativeName>
        <fullName evidence="8">Alpha/beta hydrolase domain-containing protein 10</fullName>
    </alternativeName>
    <alternativeName>
        <fullName evidence="6">Mycophenolic acid acyl-glucuronide esterase, mitochondrial</fullName>
    </alternativeName>
</protein>
<keyword evidence="3" id="KW-0809">Transit peptide</keyword>
<dbReference type="Proteomes" id="UP000672602">
    <property type="component" value="Unassembled WGS sequence"/>
</dbReference>
<evidence type="ECO:0000256" key="3">
    <source>
        <dbReference type="ARBA" id="ARBA00022946"/>
    </source>
</evidence>
<dbReference type="InterPro" id="IPR052382">
    <property type="entry name" value="ABHD10_acyl-thioesterase"/>
</dbReference>
<dbReference type="PANTHER" id="PTHR16138">
    <property type="entry name" value="MYCOPHENOLIC ACID ACYL-GLUCURONIDE ESTERASE, MITOCHONDRIAL"/>
    <property type="match status" value="1"/>
</dbReference>
<dbReference type="GO" id="GO:0008474">
    <property type="term" value="F:palmitoyl-(protein) hydrolase activity"/>
    <property type="evidence" value="ECO:0007669"/>
    <property type="project" value="UniProtKB-EC"/>
</dbReference>
<evidence type="ECO:0000256" key="11">
    <source>
        <dbReference type="ARBA" id="ARBA00047972"/>
    </source>
</evidence>
<organism evidence="13 14">
    <name type="scientific">Marivibrio halodurans</name>
    <dbReference type="NCBI Taxonomy" id="2039722"/>
    <lineage>
        <taxon>Bacteria</taxon>
        <taxon>Pseudomonadati</taxon>
        <taxon>Pseudomonadota</taxon>
        <taxon>Alphaproteobacteria</taxon>
        <taxon>Rhodospirillales</taxon>
        <taxon>Rhodospirillaceae</taxon>
        <taxon>Marivibrio</taxon>
    </lineage>
</organism>
<dbReference type="GO" id="GO:0102390">
    <property type="term" value="F:mycophenolic acid acyl-glucuronide esterase activity"/>
    <property type="evidence" value="ECO:0007669"/>
    <property type="project" value="UniProtKB-EC"/>
</dbReference>
<dbReference type="Pfam" id="PF12697">
    <property type="entry name" value="Abhydrolase_6"/>
    <property type="match status" value="1"/>
</dbReference>